<dbReference type="KEGG" id="more:E1B28_011557"/>
<comment type="caution">
    <text evidence="2">The sequence shown here is derived from an EMBL/GenBank/DDBJ whole genome shotgun (WGS) entry which is preliminary data.</text>
</comment>
<organism evidence="2 3">
    <name type="scientific">Marasmius oreades</name>
    <name type="common">fairy-ring Marasmius</name>
    <dbReference type="NCBI Taxonomy" id="181124"/>
    <lineage>
        <taxon>Eukaryota</taxon>
        <taxon>Fungi</taxon>
        <taxon>Dikarya</taxon>
        <taxon>Basidiomycota</taxon>
        <taxon>Agaricomycotina</taxon>
        <taxon>Agaricomycetes</taxon>
        <taxon>Agaricomycetidae</taxon>
        <taxon>Agaricales</taxon>
        <taxon>Marasmiineae</taxon>
        <taxon>Marasmiaceae</taxon>
        <taxon>Marasmius</taxon>
    </lineage>
</organism>
<dbReference type="Proteomes" id="UP001049176">
    <property type="component" value="Chromosome 7"/>
</dbReference>
<gene>
    <name evidence="2" type="ORF">E1B28_011557</name>
</gene>
<evidence type="ECO:0000256" key="1">
    <source>
        <dbReference type="SAM" id="SignalP"/>
    </source>
</evidence>
<proteinExistence type="predicted"/>
<protein>
    <submittedName>
        <fullName evidence="2">Uncharacterized protein</fullName>
    </submittedName>
</protein>
<dbReference type="OrthoDB" id="2910007at2759"/>
<dbReference type="RefSeq" id="XP_043006395.1">
    <property type="nucleotide sequence ID" value="XM_043156608.1"/>
</dbReference>
<dbReference type="EMBL" id="CM032187">
    <property type="protein sequence ID" value="KAG7089925.1"/>
    <property type="molecule type" value="Genomic_DNA"/>
</dbReference>
<evidence type="ECO:0000313" key="3">
    <source>
        <dbReference type="Proteomes" id="UP001049176"/>
    </source>
</evidence>
<feature type="chain" id="PRO_5040401524" evidence="1">
    <location>
        <begin position="18"/>
        <end position="184"/>
    </location>
</feature>
<keyword evidence="1" id="KW-0732">Signal</keyword>
<accession>A0A9P7RUH9</accession>
<name>A0A9P7RUH9_9AGAR</name>
<dbReference type="GeneID" id="66080632"/>
<evidence type="ECO:0000313" key="2">
    <source>
        <dbReference type="EMBL" id="KAG7089925.1"/>
    </source>
</evidence>
<dbReference type="AlphaFoldDB" id="A0A9P7RUH9"/>
<reference evidence="2" key="1">
    <citation type="journal article" date="2021" name="Genome Biol. Evol.">
        <title>The assembled and annotated genome of the fairy-ring fungus Marasmius oreades.</title>
        <authorList>
            <person name="Hiltunen M."/>
            <person name="Ament-Velasquez S.L."/>
            <person name="Johannesson H."/>
        </authorList>
    </citation>
    <scope>NUCLEOTIDE SEQUENCE</scope>
    <source>
        <strain evidence="2">03SP1</strain>
    </source>
</reference>
<keyword evidence="3" id="KW-1185">Reference proteome</keyword>
<sequence>MLFSSIFSLACLTAVIATPLHPRQTTNTNVRINQIVDALDIAIHVNIPDVQNLEASHRANANTIGPQFDQLVTAYNTATRNLNATAISSGSNTTMPRNDDIGVTYATALSLTTSGLSGLSPTVVVGLPAMFAKLDPAIAASVVALNRTLPGSGSLIHTMMLDARQFLQRENMTQTLTVLGFPTA</sequence>
<feature type="signal peptide" evidence="1">
    <location>
        <begin position="1"/>
        <end position="17"/>
    </location>
</feature>